<evidence type="ECO:0000256" key="4">
    <source>
        <dbReference type="ARBA" id="ARBA00022857"/>
    </source>
</evidence>
<proteinExistence type="inferred from homology"/>
<comment type="catalytic activity">
    <reaction evidence="6">
        <text>2 reduced [2Fe-2S]-[ferredoxin] + NADP(+) + H(+) = 2 oxidized [2Fe-2S]-[ferredoxin] + NADPH</text>
        <dbReference type="Rhea" id="RHEA:20125"/>
        <dbReference type="Rhea" id="RHEA-COMP:10000"/>
        <dbReference type="Rhea" id="RHEA-COMP:10001"/>
        <dbReference type="ChEBI" id="CHEBI:15378"/>
        <dbReference type="ChEBI" id="CHEBI:33737"/>
        <dbReference type="ChEBI" id="CHEBI:33738"/>
        <dbReference type="ChEBI" id="CHEBI:57783"/>
        <dbReference type="ChEBI" id="CHEBI:58349"/>
        <dbReference type="EC" id="1.18.1.2"/>
    </reaction>
</comment>
<gene>
    <name evidence="8" type="ORF">ACFSX4_11110</name>
</gene>
<feature type="binding site" evidence="6">
    <location>
        <position position="87"/>
    </location>
    <ligand>
        <name>FAD</name>
        <dbReference type="ChEBI" id="CHEBI:57692"/>
    </ligand>
</feature>
<name>A0ABW5WWZ5_9STAP</name>
<dbReference type="PANTHER" id="PTHR48105">
    <property type="entry name" value="THIOREDOXIN REDUCTASE 1-RELATED-RELATED"/>
    <property type="match status" value="1"/>
</dbReference>
<feature type="binding site" evidence="6">
    <location>
        <position position="328"/>
    </location>
    <ligand>
        <name>FAD</name>
        <dbReference type="ChEBI" id="CHEBI:57692"/>
    </ligand>
</feature>
<protein>
    <recommendedName>
        <fullName evidence="6">Ferredoxin--NADP reductase</fullName>
        <shortName evidence="6">FNR</shortName>
        <shortName evidence="6">Fd-NADP(+) reductase</shortName>
        <ecNumber evidence="6">1.18.1.2</ecNumber>
    </recommendedName>
</protein>
<evidence type="ECO:0000313" key="8">
    <source>
        <dbReference type="EMBL" id="MFD2831012.1"/>
    </source>
</evidence>
<comment type="caution">
    <text evidence="6">Lacks conserved residue(s) required for the propagation of feature annotation.</text>
</comment>
<sequence>MTKDIYDITIIGSGPAGLFSAFYAGLREMKTKILEGNPELGGKVKVYPQKMVWDVGGVKPVTGQQLIDDSIEQALTFDPAVELNTIVTGISKDDDGIFNIHTESKTVHYSRTVIVAIGGSGIISHQKIDVPSAESYEGKGLHYTVFDVKDFDNKDVLVSGGGPTAVDWGNDLAPNARSLTLIYRGDKVRALEADITRMQNNGVRMITNTEIVDFNGHNEVSSVKLYNNKTGEHYEQEYDAVLINHGYNKDNLLFKENKIDIELVDNFYIPASSTGETKVEGVYAAGDCVKYPGKVHLIAGAYQDAVNAVNNAKLFIQPDAHKTAEVSSHNHILDEKNMKYMYSEETLKNQ</sequence>
<dbReference type="PRINTS" id="PR00368">
    <property type="entry name" value="FADPNR"/>
</dbReference>
<comment type="subunit">
    <text evidence="1 6">Homodimer.</text>
</comment>
<dbReference type="RefSeq" id="WP_377774590.1">
    <property type="nucleotide sequence ID" value="NZ_JBHUOQ010000004.1"/>
</dbReference>
<dbReference type="HAMAP" id="MF_01685">
    <property type="entry name" value="FENR2"/>
    <property type="match status" value="1"/>
</dbReference>
<evidence type="ECO:0000256" key="3">
    <source>
        <dbReference type="ARBA" id="ARBA00022827"/>
    </source>
</evidence>
<dbReference type="Proteomes" id="UP001597519">
    <property type="component" value="Unassembled WGS sequence"/>
</dbReference>
<dbReference type="InterPro" id="IPR036188">
    <property type="entry name" value="FAD/NAD-bd_sf"/>
</dbReference>
<feature type="binding site" evidence="6">
    <location>
        <position position="43"/>
    </location>
    <ligand>
        <name>FAD</name>
        <dbReference type="ChEBI" id="CHEBI:57692"/>
    </ligand>
</feature>
<dbReference type="InterPro" id="IPR023753">
    <property type="entry name" value="FAD/NAD-binding_dom"/>
</dbReference>
<evidence type="ECO:0000256" key="6">
    <source>
        <dbReference type="HAMAP-Rule" id="MF_01685"/>
    </source>
</evidence>
<keyword evidence="2 6" id="KW-0285">Flavoprotein</keyword>
<feature type="binding site" evidence="6">
    <location>
        <position position="35"/>
    </location>
    <ligand>
        <name>FAD</name>
        <dbReference type="ChEBI" id="CHEBI:57692"/>
    </ligand>
</feature>
<feature type="binding site" evidence="6">
    <location>
        <position position="123"/>
    </location>
    <ligand>
        <name>FAD</name>
        <dbReference type="ChEBI" id="CHEBI:57692"/>
    </ligand>
</feature>
<keyword evidence="9" id="KW-1185">Reference proteome</keyword>
<dbReference type="SUPFAM" id="SSF51905">
    <property type="entry name" value="FAD/NAD(P)-binding domain"/>
    <property type="match status" value="1"/>
</dbReference>
<keyword evidence="3 6" id="KW-0274">FAD</keyword>
<keyword evidence="4 6" id="KW-0521">NADP</keyword>
<feature type="domain" description="FAD/NAD(P)-binding" evidence="7">
    <location>
        <begin position="6"/>
        <end position="308"/>
    </location>
</feature>
<evidence type="ECO:0000313" key="9">
    <source>
        <dbReference type="Proteomes" id="UP001597519"/>
    </source>
</evidence>
<evidence type="ECO:0000256" key="2">
    <source>
        <dbReference type="ARBA" id="ARBA00022630"/>
    </source>
</evidence>
<dbReference type="EC" id="1.18.1.2" evidence="6"/>
<dbReference type="Gene3D" id="3.50.50.60">
    <property type="entry name" value="FAD/NAD(P)-binding domain"/>
    <property type="match status" value="2"/>
</dbReference>
<evidence type="ECO:0000259" key="7">
    <source>
        <dbReference type="Pfam" id="PF07992"/>
    </source>
</evidence>
<dbReference type="PRINTS" id="PR00469">
    <property type="entry name" value="PNDRDTASEII"/>
</dbReference>
<evidence type="ECO:0000256" key="1">
    <source>
        <dbReference type="ARBA" id="ARBA00011738"/>
    </source>
</evidence>
<feature type="binding site" evidence="6">
    <location>
        <position position="287"/>
    </location>
    <ligand>
        <name>FAD</name>
        <dbReference type="ChEBI" id="CHEBI:57692"/>
    </ligand>
</feature>
<comment type="cofactor">
    <cofactor evidence="6">
        <name>FAD</name>
        <dbReference type="ChEBI" id="CHEBI:57692"/>
    </cofactor>
    <text evidence="6">Binds 1 FAD per subunit.</text>
</comment>
<dbReference type="InterPro" id="IPR022890">
    <property type="entry name" value="Fd--NADP_Rdtase_type_2"/>
</dbReference>
<dbReference type="Pfam" id="PF07992">
    <property type="entry name" value="Pyr_redox_2"/>
    <property type="match status" value="1"/>
</dbReference>
<dbReference type="EMBL" id="JBHUOQ010000004">
    <property type="protein sequence ID" value="MFD2831012.1"/>
    <property type="molecule type" value="Genomic_DNA"/>
</dbReference>
<keyword evidence="5 6" id="KW-0560">Oxidoreductase</keyword>
<reference evidence="9" key="1">
    <citation type="journal article" date="2019" name="Int. J. Syst. Evol. Microbiol.">
        <title>The Global Catalogue of Microorganisms (GCM) 10K type strain sequencing project: providing services to taxonomists for standard genome sequencing and annotation.</title>
        <authorList>
            <consortium name="The Broad Institute Genomics Platform"/>
            <consortium name="The Broad Institute Genome Sequencing Center for Infectious Disease"/>
            <person name="Wu L."/>
            <person name="Ma J."/>
        </authorList>
    </citation>
    <scope>NUCLEOTIDE SEQUENCE [LARGE SCALE GENOMIC DNA]</scope>
    <source>
        <strain evidence="9">KCTC 33575</strain>
    </source>
</reference>
<feature type="binding site" evidence="6">
    <location>
        <position position="47"/>
    </location>
    <ligand>
        <name>FAD</name>
        <dbReference type="ChEBI" id="CHEBI:57692"/>
    </ligand>
</feature>
<accession>A0ABW5WWZ5</accession>
<organism evidence="8 9">
    <name type="scientific">Corticicoccus populi</name>
    <dbReference type="NCBI Taxonomy" id="1812821"/>
    <lineage>
        <taxon>Bacteria</taxon>
        <taxon>Bacillati</taxon>
        <taxon>Bacillota</taxon>
        <taxon>Bacilli</taxon>
        <taxon>Bacillales</taxon>
        <taxon>Staphylococcaceae</taxon>
        <taxon>Corticicoccus</taxon>
    </lineage>
</organism>
<comment type="similarity">
    <text evidence="6">Belongs to the ferredoxin--NADP reductase type 2 family.</text>
</comment>
<comment type="caution">
    <text evidence="8">The sequence shown here is derived from an EMBL/GenBank/DDBJ whole genome shotgun (WGS) entry which is preliminary data.</text>
</comment>
<dbReference type="InterPro" id="IPR050097">
    <property type="entry name" value="Ferredoxin-NADP_redctase_2"/>
</dbReference>
<evidence type="ECO:0000256" key="5">
    <source>
        <dbReference type="ARBA" id="ARBA00023002"/>
    </source>
</evidence>